<dbReference type="Pfam" id="PF25967">
    <property type="entry name" value="RND-MFP_C"/>
    <property type="match status" value="1"/>
</dbReference>
<protein>
    <submittedName>
        <fullName evidence="6">Efflux RND transporter periplasmic adaptor subunit</fullName>
    </submittedName>
</protein>
<evidence type="ECO:0000259" key="4">
    <source>
        <dbReference type="Pfam" id="PF25954"/>
    </source>
</evidence>
<dbReference type="InterPro" id="IPR058648">
    <property type="entry name" value="HH_CzcB-like"/>
</dbReference>
<comment type="caution">
    <text evidence="6">The sequence shown here is derived from an EMBL/GenBank/DDBJ whole genome shotgun (WGS) entry which is preliminary data.</text>
</comment>
<reference evidence="7" key="1">
    <citation type="journal article" date="2019" name="Int. J. Syst. Evol. Microbiol.">
        <title>The Global Catalogue of Microorganisms (GCM) 10K type strain sequencing project: providing services to taxonomists for standard genome sequencing and annotation.</title>
        <authorList>
            <consortium name="The Broad Institute Genomics Platform"/>
            <consortium name="The Broad Institute Genome Sequencing Center for Infectious Disease"/>
            <person name="Wu L."/>
            <person name="Ma J."/>
        </authorList>
    </citation>
    <scope>NUCLEOTIDE SEQUENCE [LARGE SCALE GENOMIC DNA]</scope>
    <source>
        <strain evidence="7">KCTC 52127</strain>
    </source>
</reference>
<dbReference type="SUPFAM" id="SSF111369">
    <property type="entry name" value="HlyD-like secretion proteins"/>
    <property type="match status" value="1"/>
</dbReference>
<accession>A0ABW5LQZ3</accession>
<dbReference type="NCBIfam" id="TIGR01730">
    <property type="entry name" value="RND_mfp"/>
    <property type="match status" value="1"/>
</dbReference>
<dbReference type="Pfam" id="PF25893">
    <property type="entry name" value="HH_CzcB"/>
    <property type="match status" value="1"/>
</dbReference>
<proteinExistence type="inferred from homology"/>
<dbReference type="Proteomes" id="UP001597508">
    <property type="component" value="Unassembled WGS sequence"/>
</dbReference>
<feature type="domain" description="Multidrug resistance protein MdtA-like C-terminal permuted SH3" evidence="5">
    <location>
        <begin position="311"/>
        <end position="376"/>
    </location>
</feature>
<evidence type="ECO:0000259" key="3">
    <source>
        <dbReference type="Pfam" id="PF25893"/>
    </source>
</evidence>
<gene>
    <name evidence="6" type="ORF">ACFSRZ_07610</name>
</gene>
<evidence type="ECO:0000313" key="7">
    <source>
        <dbReference type="Proteomes" id="UP001597508"/>
    </source>
</evidence>
<keyword evidence="2" id="KW-0175">Coiled coil</keyword>
<dbReference type="Gene3D" id="2.40.420.20">
    <property type="match status" value="1"/>
</dbReference>
<dbReference type="InterPro" id="IPR058792">
    <property type="entry name" value="Beta-barrel_RND_2"/>
</dbReference>
<name>A0ABW5LQZ3_9FLAO</name>
<dbReference type="PANTHER" id="PTHR30469">
    <property type="entry name" value="MULTIDRUG RESISTANCE PROTEIN MDTA"/>
    <property type="match status" value="1"/>
</dbReference>
<evidence type="ECO:0000256" key="2">
    <source>
        <dbReference type="SAM" id="Coils"/>
    </source>
</evidence>
<comment type="similarity">
    <text evidence="1">Belongs to the membrane fusion protein (MFP) (TC 8.A.1) family.</text>
</comment>
<dbReference type="PROSITE" id="PS51257">
    <property type="entry name" value="PROKAR_LIPOPROTEIN"/>
    <property type="match status" value="1"/>
</dbReference>
<sequence length="397" mass="44156">MRKIYSIFIMTLVLVSCGKNETGSLDEVLNSKDVKVIQAKKTELDTKQQELAAQIKQLNEKLEELNPDKNIPLITTFPAKQSVFTHYLELQGNVMTKQNVLIYPEMGGLLQKVYVTEGQRVAKGDLLATIDDGGLQQQLAQTEATAELAKTTYERQKRLWDQKIGSEIQYLQTKTDYLAKKNAVEQLKKQLDKAKITAPFDGVIDDVIKEEGTIVAPGQGAEVFRIVNLNNMYIQTDVPETYVKSITKGKEVVINFPILGTTVDSKIRQAGNFINPANRTFKVEIPVPSNSKNVKPNLTARLKINDYTNDDAILIPLSIISENAQGQQYVYAVTGIQKKGNVTYGKAVQKIIKVGKTQGDDIEVLEGINVGDQIIDAGARTVKNNQEVKITTEEKKK</sequence>
<feature type="coiled-coil region" evidence="2">
    <location>
        <begin position="37"/>
        <end position="68"/>
    </location>
</feature>
<organism evidence="6 7">
    <name type="scientific">Pseudotenacibaculum haliotis</name>
    <dbReference type="NCBI Taxonomy" id="1862138"/>
    <lineage>
        <taxon>Bacteria</taxon>
        <taxon>Pseudomonadati</taxon>
        <taxon>Bacteroidota</taxon>
        <taxon>Flavobacteriia</taxon>
        <taxon>Flavobacteriales</taxon>
        <taxon>Flavobacteriaceae</taxon>
        <taxon>Pseudotenacibaculum</taxon>
    </lineage>
</organism>
<dbReference type="EMBL" id="JBHULH010000003">
    <property type="protein sequence ID" value="MFD2567233.1"/>
    <property type="molecule type" value="Genomic_DNA"/>
</dbReference>
<dbReference type="InterPro" id="IPR006143">
    <property type="entry name" value="RND_pump_MFP"/>
</dbReference>
<evidence type="ECO:0000259" key="5">
    <source>
        <dbReference type="Pfam" id="PF25967"/>
    </source>
</evidence>
<dbReference type="Gene3D" id="1.10.287.470">
    <property type="entry name" value="Helix hairpin bin"/>
    <property type="match status" value="1"/>
</dbReference>
<evidence type="ECO:0000256" key="1">
    <source>
        <dbReference type="ARBA" id="ARBA00009477"/>
    </source>
</evidence>
<keyword evidence="7" id="KW-1185">Reference proteome</keyword>
<dbReference type="RefSeq" id="WP_379665941.1">
    <property type="nucleotide sequence ID" value="NZ_JBHULH010000003.1"/>
</dbReference>
<feature type="domain" description="CusB-like beta-barrel" evidence="4">
    <location>
        <begin position="234"/>
        <end position="306"/>
    </location>
</feature>
<dbReference type="Gene3D" id="2.40.50.100">
    <property type="match status" value="1"/>
</dbReference>
<dbReference type="InterPro" id="IPR058627">
    <property type="entry name" value="MdtA-like_C"/>
</dbReference>
<dbReference type="Pfam" id="PF25954">
    <property type="entry name" value="Beta-barrel_RND_2"/>
    <property type="match status" value="1"/>
</dbReference>
<evidence type="ECO:0000313" key="6">
    <source>
        <dbReference type="EMBL" id="MFD2567233.1"/>
    </source>
</evidence>
<dbReference type="Gene3D" id="2.40.30.170">
    <property type="match status" value="1"/>
</dbReference>
<feature type="domain" description="CzcB-like alpha-helical hairpin" evidence="3">
    <location>
        <begin position="135"/>
        <end position="192"/>
    </location>
</feature>